<evidence type="ECO:0000313" key="7">
    <source>
        <dbReference type="EMBL" id="MFB9525126.1"/>
    </source>
</evidence>
<name>A0ABV5PPI5_9ACTN</name>
<dbReference type="CDD" id="cd16025">
    <property type="entry name" value="PAS_like"/>
    <property type="match status" value="1"/>
</dbReference>
<dbReference type="InterPro" id="IPR013320">
    <property type="entry name" value="ConA-like_dom_sf"/>
</dbReference>
<evidence type="ECO:0000256" key="4">
    <source>
        <dbReference type="ARBA" id="ARBA00022837"/>
    </source>
</evidence>
<keyword evidence="8" id="KW-1185">Reference proteome</keyword>
<keyword evidence="3 7" id="KW-0378">Hydrolase</keyword>
<dbReference type="SUPFAM" id="SSF49899">
    <property type="entry name" value="Concanavalin A-like lectins/glucanases"/>
    <property type="match status" value="1"/>
</dbReference>
<dbReference type="InterPro" id="IPR024607">
    <property type="entry name" value="Sulfatase_CS"/>
</dbReference>
<dbReference type="Gene3D" id="3.30.1120.10">
    <property type="match status" value="1"/>
</dbReference>
<dbReference type="EMBL" id="JBHMCE010000001">
    <property type="protein sequence ID" value="MFB9525126.1"/>
    <property type="molecule type" value="Genomic_DNA"/>
</dbReference>
<protein>
    <submittedName>
        <fullName evidence="7">Arylsulfatase</fullName>
        <ecNumber evidence="7">3.1.6.-</ecNumber>
    </submittedName>
</protein>
<dbReference type="InterPro" id="IPR017850">
    <property type="entry name" value="Alkaline_phosphatase_core_sf"/>
</dbReference>
<dbReference type="InterPro" id="IPR050738">
    <property type="entry name" value="Sulfatase"/>
</dbReference>
<dbReference type="SUPFAM" id="SSF53649">
    <property type="entry name" value="Alkaline phosphatase-like"/>
    <property type="match status" value="1"/>
</dbReference>
<dbReference type="Proteomes" id="UP001589646">
    <property type="component" value="Unassembled WGS sequence"/>
</dbReference>
<sequence>MSHTPDEWRRNLPIPDTAPIGFTAQDIRDQEPAFDKRRPLRPPGNAPNVVIILIDDMGFGGSSAFGGPCEMPAAERLAAQGLKYTRFHTTALCSPTRQSLLTGRNHHSVGMGAITELATTAPGYTGIRPHSVATIAHILKYNGYNTAAFGKMHQTPAWETSPSGPFDRWPVGDGFEKFYGFLGGETNQWEPTLFDGTSPVQPPRTPEQGYHLSEDLVDQMIAWIQAQQSLTPDKPFFCYLSFGATHAPHHVAPEWREPYQGRFDDGWDALRDRTLARQKELGVVPQEAELAPWPAEAPHWDQLSDLQKRVATALIENYAGFAAHTDHQVGRLIDALTEMGVLDGTLLFYELGDNGASAEGGLDGTTNELFTLNGLQDTLESVAAGLDKLGGPESYPHYPFGWALAMDTPYQWTKQVASHYGGTRNGLIVHWPSGIETGGGIRNQWHHVIDVVPTILEVTGLPEPYSVDGVAQRPIEGVSMRYSFADADAPERHTTQYFEMFGNRGIYHLGWTAVTRHRIPWQPGDQKTRAFDDDVWELYDTNTDWTQARDLAEQEPGRLARLKEQFLIEAAKYQVFPLDDRLSERFNPDIAGRPDLLGDRTSMTLHAGMKQLLENTVPNVKNKSHSITAEIEVPDGGANGVIIVQGGRFGGWALYLHEGCLTYCYNYLGKERYFLRAPEPLAAGRHVVRYEFTYDGGGVGQGGTGLLTVDDAKVADGRIEKTVPHMFSADETLDIGIDTASPVSEDYAAGDSAFTGTIAYVRIDIGQDDHSHLESAEQRHHRLMAKQ</sequence>
<keyword evidence="4" id="KW-0106">Calcium</keyword>
<dbReference type="PANTHER" id="PTHR42693:SF43">
    <property type="entry name" value="BLL2667 PROTEIN"/>
    <property type="match status" value="1"/>
</dbReference>
<dbReference type="RefSeq" id="WP_346126406.1">
    <property type="nucleotide sequence ID" value="NZ_BAAAXC010000015.1"/>
</dbReference>
<dbReference type="PANTHER" id="PTHR42693">
    <property type="entry name" value="ARYLSULFATASE FAMILY MEMBER"/>
    <property type="match status" value="1"/>
</dbReference>
<feature type="region of interest" description="Disordered" evidence="5">
    <location>
        <begin position="1"/>
        <end position="25"/>
    </location>
</feature>
<comment type="caution">
    <text evidence="7">The sequence shown here is derived from an EMBL/GenBank/DDBJ whole genome shotgun (WGS) entry which is preliminary data.</text>
</comment>
<dbReference type="Pfam" id="PF00884">
    <property type="entry name" value="Sulfatase"/>
    <property type="match status" value="1"/>
</dbReference>
<proteinExistence type="inferred from homology"/>
<dbReference type="PROSITE" id="PS00523">
    <property type="entry name" value="SULFATASE_1"/>
    <property type="match status" value="1"/>
</dbReference>
<dbReference type="GO" id="GO:0016787">
    <property type="term" value="F:hydrolase activity"/>
    <property type="evidence" value="ECO:0007669"/>
    <property type="project" value="UniProtKB-KW"/>
</dbReference>
<dbReference type="InterPro" id="IPR000917">
    <property type="entry name" value="Sulfatase_N"/>
</dbReference>
<reference evidence="7 8" key="1">
    <citation type="submission" date="2024-09" db="EMBL/GenBank/DDBJ databases">
        <authorList>
            <person name="Sun Q."/>
            <person name="Mori K."/>
        </authorList>
    </citation>
    <scope>NUCLEOTIDE SEQUENCE [LARGE SCALE GENOMIC DNA]</scope>
    <source>
        <strain evidence="7 8">JCM 3323</strain>
    </source>
</reference>
<keyword evidence="2" id="KW-0479">Metal-binding</keyword>
<dbReference type="Gene3D" id="3.40.720.10">
    <property type="entry name" value="Alkaline Phosphatase, subunit A"/>
    <property type="match status" value="1"/>
</dbReference>
<feature type="compositionally biased region" description="Basic and acidic residues" evidence="5">
    <location>
        <begin position="1"/>
        <end position="10"/>
    </location>
</feature>
<accession>A0ABV5PPI5</accession>
<organism evidence="7 8">
    <name type="scientific">Nonomuraea roseola</name>
    <dbReference type="NCBI Taxonomy" id="46179"/>
    <lineage>
        <taxon>Bacteria</taxon>
        <taxon>Bacillati</taxon>
        <taxon>Actinomycetota</taxon>
        <taxon>Actinomycetes</taxon>
        <taxon>Streptosporangiales</taxon>
        <taxon>Streptosporangiaceae</taxon>
        <taxon>Nonomuraea</taxon>
    </lineage>
</organism>
<evidence type="ECO:0000256" key="5">
    <source>
        <dbReference type="SAM" id="MobiDB-lite"/>
    </source>
</evidence>
<evidence type="ECO:0000259" key="6">
    <source>
        <dbReference type="Pfam" id="PF00884"/>
    </source>
</evidence>
<evidence type="ECO:0000256" key="1">
    <source>
        <dbReference type="ARBA" id="ARBA00008779"/>
    </source>
</evidence>
<evidence type="ECO:0000256" key="3">
    <source>
        <dbReference type="ARBA" id="ARBA00022801"/>
    </source>
</evidence>
<feature type="domain" description="Sulfatase N-terminal" evidence="6">
    <location>
        <begin position="47"/>
        <end position="460"/>
    </location>
</feature>
<evidence type="ECO:0000256" key="2">
    <source>
        <dbReference type="ARBA" id="ARBA00022723"/>
    </source>
</evidence>
<evidence type="ECO:0000313" key="8">
    <source>
        <dbReference type="Proteomes" id="UP001589646"/>
    </source>
</evidence>
<dbReference type="EC" id="3.1.6.-" evidence="7"/>
<gene>
    <name evidence="7" type="ORF">ACFFRN_00710</name>
</gene>
<comment type="similarity">
    <text evidence="1">Belongs to the sulfatase family.</text>
</comment>